<reference evidence="5" key="1">
    <citation type="journal article" date="2021" name="Genome Biol. Evol.">
        <title>Continental-Scale Gene Flow Prevents Allopatric Divergence of Pelagic Freshwater Bacteria.</title>
        <authorList>
            <person name="Hoetzinger M."/>
            <person name="Pitt A."/>
            <person name="Huemer A."/>
            <person name="Hahn M.W."/>
        </authorList>
    </citation>
    <scope>NUCLEOTIDE SEQUENCE</scope>
    <source>
        <strain evidence="5">SM1-W8</strain>
    </source>
</reference>
<dbReference type="PANTHER" id="PTHR44835">
    <property type="entry name" value="UDP-N-ACETYLGLUCOSAMINE--PEPTIDE N-ACETYLGLUCOSAMINYLTRANSFERASE SPINDLY-RELATED"/>
    <property type="match status" value="1"/>
</dbReference>
<dbReference type="InterPro" id="IPR019734">
    <property type="entry name" value="TPR_rpt"/>
</dbReference>
<keyword evidence="2" id="KW-0328">Glycosyltransferase</keyword>
<dbReference type="SUPFAM" id="SSF48452">
    <property type="entry name" value="TPR-like"/>
    <property type="match status" value="1"/>
</dbReference>
<comment type="caution">
    <text evidence="5">The sequence shown here is derived from an EMBL/GenBank/DDBJ whole genome shotgun (WGS) entry which is preliminary data.</text>
</comment>
<organism evidence="5 6">
    <name type="scientific">Polynucleobacter paneuropaeus</name>
    <dbReference type="NCBI Taxonomy" id="2527775"/>
    <lineage>
        <taxon>Bacteria</taxon>
        <taxon>Pseudomonadati</taxon>
        <taxon>Pseudomonadota</taxon>
        <taxon>Betaproteobacteria</taxon>
        <taxon>Burkholderiales</taxon>
        <taxon>Burkholderiaceae</taxon>
        <taxon>Polynucleobacter</taxon>
    </lineage>
</organism>
<dbReference type="PANTHER" id="PTHR44835:SF1">
    <property type="entry name" value="PROTEIN O-GLCNAC TRANSFERASE"/>
    <property type="match status" value="1"/>
</dbReference>
<dbReference type="Gene3D" id="1.25.40.10">
    <property type="entry name" value="Tetratricopeptide repeat domain"/>
    <property type="match status" value="1"/>
</dbReference>
<feature type="repeat" description="TPR" evidence="4">
    <location>
        <begin position="43"/>
        <end position="76"/>
    </location>
</feature>
<dbReference type="AlphaFoldDB" id="A0A9Q2ZUI8"/>
<protein>
    <recommendedName>
        <fullName evidence="7">O-GlcNAc transferase C-terminal domain-containing protein</fullName>
    </recommendedName>
</protein>
<dbReference type="Gene3D" id="3.40.50.2000">
    <property type="entry name" value="Glycogen Phosphorylase B"/>
    <property type="match status" value="1"/>
</dbReference>
<dbReference type="GO" id="GO:0016757">
    <property type="term" value="F:glycosyltransferase activity"/>
    <property type="evidence" value="ECO:0007669"/>
    <property type="project" value="UniProtKB-KW"/>
</dbReference>
<sequence>MAISPSASIQSTLLAAQAARDRADWHSAITLYRQVEEGAAQSAEIKHNLGLSYLGLGQTQQALDACLSALHLKPSLWQSMVIVAKAYQALGQMELAQRYFQKMLGGPGEAQARVGLADLAMNEFGNPLGAIELVAPLNTDPEYRMDAQLTMLMANLYDRPNWDQPGNALALSNQIRQFSKDYLQLPDVRLAPFKNHEALYKKASYRPRVGIISPLFGVSPVYFLTIAGWRKIAKDCDVIVFNRGDQKDWATAQFQEIASVWISVAHMPAVHLAQRIRQADLDVLYDLGGWMDAVALQALSSKPARKMFKWVGGQSVTTGLDCFDGWIGDQYQSPERLQKLYSEPLILIPKSYATYVPPSYMPKALAWNQKSKIPCVFANPAKVSTPFLQTLSEMMSEKGSEVVFIHRQYQYSVIQERIRAVLGKRAHFVFPKTHLEALQAVNSHQVMIDTFPYSGGLTAREAMALGTKVQVLHLGELFCERHTAKLA</sequence>
<dbReference type="Gene3D" id="3.40.50.11380">
    <property type="match status" value="1"/>
</dbReference>
<keyword evidence="3" id="KW-0808">Transferase</keyword>
<evidence type="ECO:0000313" key="6">
    <source>
        <dbReference type="Proteomes" id="UP000783102"/>
    </source>
</evidence>
<dbReference type="SMART" id="SM00028">
    <property type="entry name" value="TPR"/>
    <property type="match status" value="1"/>
</dbReference>
<dbReference type="InterPro" id="IPR051939">
    <property type="entry name" value="Glycosyltr_41/O-GlcNAc_trsf"/>
</dbReference>
<gene>
    <name evidence="5" type="ORF">G6731_00155</name>
</gene>
<evidence type="ECO:0000256" key="2">
    <source>
        <dbReference type="ARBA" id="ARBA00022676"/>
    </source>
</evidence>
<evidence type="ECO:0000313" key="5">
    <source>
        <dbReference type="EMBL" id="MBT8550375.1"/>
    </source>
</evidence>
<dbReference type="Proteomes" id="UP000783102">
    <property type="component" value="Unassembled WGS sequence"/>
</dbReference>
<dbReference type="PROSITE" id="PS50005">
    <property type="entry name" value="TPR"/>
    <property type="match status" value="1"/>
</dbReference>
<accession>A0A9Q2ZUI8</accession>
<dbReference type="Pfam" id="PF13181">
    <property type="entry name" value="TPR_8"/>
    <property type="match status" value="1"/>
</dbReference>
<dbReference type="InterPro" id="IPR011990">
    <property type="entry name" value="TPR-like_helical_dom_sf"/>
</dbReference>
<comment type="pathway">
    <text evidence="1">Protein modification; protein glycosylation.</text>
</comment>
<evidence type="ECO:0000256" key="3">
    <source>
        <dbReference type="ARBA" id="ARBA00022679"/>
    </source>
</evidence>
<proteinExistence type="predicted"/>
<dbReference type="EMBL" id="JAANEY010000001">
    <property type="protein sequence ID" value="MBT8550375.1"/>
    <property type="molecule type" value="Genomic_DNA"/>
</dbReference>
<evidence type="ECO:0000256" key="4">
    <source>
        <dbReference type="PROSITE-ProRule" id="PRU00339"/>
    </source>
</evidence>
<keyword evidence="4" id="KW-0802">TPR repeat</keyword>
<evidence type="ECO:0000256" key="1">
    <source>
        <dbReference type="ARBA" id="ARBA00004922"/>
    </source>
</evidence>
<name>A0A9Q2ZUI8_9BURK</name>
<evidence type="ECO:0008006" key="7">
    <source>
        <dbReference type="Google" id="ProtNLM"/>
    </source>
</evidence>